<dbReference type="Pfam" id="PF13432">
    <property type="entry name" value="TPR_16"/>
    <property type="match status" value="1"/>
</dbReference>
<evidence type="ECO:0000313" key="3">
    <source>
        <dbReference type="EMBL" id="KUJ76225.1"/>
    </source>
</evidence>
<dbReference type="AlphaFoldDB" id="A0A0X3TKD5"/>
<dbReference type="SUPFAM" id="SSF52540">
    <property type="entry name" value="P-loop containing nucleoside triphosphate hydrolases"/>
    <property type="match status" value="1"/>
</dbReference>
<dbReference type="Gene3D" id="1.25.40.10">
    <property type="entry name" value="Tetratricopeptide repeat domain"/>
    <property type="match status" value="1"/>
</dbReference>
<name>A0A0X3TKD5_9RHOB</name>
<dbReference type="EMBL" id="LQBQ01000036">
    <property type="protein sequence ID" value="KUJ76225.1"/>
    <property type="molecule type" value="Genomic_DNA"/>
</dbReference>
<dbReference type="Gene3D" id="3.40.50.300">
    <property type="entry name" value="P-loop containing nucleotide triphosphate hydrolases"/>
    <property type="match status" value="1"/>
</dbReference>
<dbReference type="InterPro" id="IPR011990">
    <property type="entry name" value="TPR-like_helical_dom_sf"/>
</dbReference>
<gene>
    <name evidence="3" type="ORF">AVO45_13000</name>
</gene>
<dbReference type="STRING" id="1685379.AVO45_13000"/>
<keyword evidence="2" id="KW-0802">TPR repeat</keyword>
<dbReference type="OrthoDB" id="9800698at2"/>
<evidence type="ECO:0000256" key="2">
    <source>
        <dbReference type="PROSITE-ProRule" id="PRU00339"/>
    </source>
</evidence>
<dbReference type="PANTHER" id="PTHR12788:SF10">
    <property type="entry name" value="PROTEIN-TYROSINE SULFOTRANSFERASE"/>
    <property type="match status" value="1"/>
</dbReference>
<dbReference type="Pfam" id="PF14559">
    <property type="entry name" value="TPR_19"/>
    <property type="match status" value="1"/>
</dbReference>
<dbReference type="PANTHER" id="PTHR12788">
    <property type="entry name" value="PROTEIN-TYROSINE SULFOTRANSFERASE 2"/>
    <property type="match status" value="1"/>
</dbReference>
<comment type="caution">
    <text evidence="3">The sequence shown here is derived from an EMBL/GenBank/DDBJ whole genome shotgun (WGS) entry which is preliminary data.</text>
</comment>
<dbReference type="InterPro" id="IPR019734">
    <property type="entry name" value="TPR_rpt"/>
</dbReference>
<dbReference type="SUPFAM" id="SSF48452">
    <property type="entry name" value="TPR-like"/>
    <property type="match status" value="1"/>
</dbReference>
<dbReference type="InterPro" id="IPR027417">
    <property type="entry name" value="P-loop_NTPase"/>
</dbReference>
<dbReference type="SMART" id="SM00028">
    <property type="entry name" value="TPR"/>
    <property type="match status" value="5"/>
</dbReference>
<dbReference type="PROSITE" id="PS50005">
    <property type="entry name" value="TPR"/>
    <property type="match status" value="1"/>
</dbReference>
<protein>
    <submittedName>
        <fullName evidence="3">Uncharacterized protein</fullName>
    </submittedName>
</protein>
<sequence>MSVDLLSRIKSDLAVGKTAAALKRAQKEAKKQPKNAALQNAAGICMTHAKGNRDAIPYFQKAVKLAPGNLEFNFNYVQALASGGYPEKARKLADGLLEKHGGQPRLYYILAHTCFAQSDFLGTIDWATRAIAGQKSMIEAYDLRGKAYTELNRSEDALADFRAMLKRDPHNRQAMLNAAYHLNELGRQEESCEIYKRAFAQNPGKVSPLFALSKLEKKSELPKMLNVLRDRLQNTDLGRGERMTLLFATANVLDRLGEKVESMEMFDQAQAIATRMRPYDMGPWRRELERTKALFPSVPDFDMPEDEPKPIFVVGQPRSGTTLLEMMLTRPQGVAPMGELTAGLRLYGKYFADAEAVSADMVRNFAADFRAELPPVPEGTIAFVDKNPFNYRHIGLLLAAFPNAAIINLARDPRDVALSMWKQNFSSDTMNFARRMKGIAEHANLYREYIRHWESVCADRFITVNYADLVSDPQDQTRRISEFVGLDWSEEMVHPEANTARVRTASINQVRQKVHTKSIGAWQAHADRLREMVRELDPALWPEVEGAGGRG</sequence>
<keyword evidence="1" id="KW-0808">Transferase</keyword>
<keyword evidence="4" id="KW-1185">Reference proteome</keyword>
<dbReference type="RefSeq" id="WP_068349039.1">
    <property type="nucleotide sequence ID" value="NZ_LQBQ01000036.1"/>
</dbReference>
<dbReference type="InterPro" id="IPR026634">
    <property type="entry name" value="TPST-like"/>
</dbReference>
<dbReference type="Proteomes" id="UP000053791">
    <property type="component" value="Unassembled WGS sequence"/>
</dbReference>
<proteinExistence type="predicted"/>
<accession>A0A0X3TKD5</accession>
<organism evidence="3 4">
    <name type="scientific">Ruegeria marisrubri</name>
    <dbReference type="NCBI Taxonomy" id="1685379"/>
    <lineage>
        <taxon>Bacteria</taxon>
        <taxon>Pseudomonadati</taxon>
        <taxon>Pseudomonadota</taxon>
        <taxon>Alphaproteobacteria</taxon>
        <taxon>Rhodobacterales</taxon>
        <taxon>Roseobacteraceae</taxon>
        <taxon>Ruegeria</taxon>
    </lineage>
</organism>
<evidence type="ECO:0000256" key="1">
    <source>
        <dbReference type="ARBA" id="ARBA00022679"/>
    </source>
</evidence>
<feature type="repeat" description="TPR" evidence="2">
    <location>
        <begin position="138"/>
        <end position="171"/>
    </location>
</feature>
<evidence type="ECO:0000313" key="4">
    <source>
        <dbReference type="Proteomes" id="UP000053791"/>
    </source>
</evidence>
<dbReference type="Pfam" id="PF13469">
    <property type="entry name" value="Sulfotransfer_3"/>
    <property type="match status" value="1"/>
</dbReference>
<reference evidence="3 4" key="1">
    <citation type="submission" date="2015-12" db="EMBL/GenBank/DDBJ databases">
        <authorList>
            <person name="Shamseldin A."/>
            <person name="Moawad H."/>
            <person name="Abd El-Rahim W.M."/>
            <person name="Sadowsky M.J."/>
        </authorList>
    </citation>
    <scope>NUCLEOTIDE SEQUENCE [LARGE SCALE GENOMIC DNA]</scope>
    <source>
        <strain evidence="3 4">ZGT118</strain>
    </source>
</reference>
<dbReference type="GO" id="GO:0008476">
    <property type="term" value="F:protein-tyrosine sulfotransferase activity"/>
    <property type="evidence" value="ECO:0007669"/>
    <property type="project" value="InterPro"/>
</dbReference>